<dbReference type="Gene3D" id="2.60.40.10">
    <property type="entry name" value="Immunoglobulins"/>
    <property type="match status" value="4"/>
</dbReference>
<feature type="repeat" description="NHL" evidence="2">
    <location>
        <begin position="420"/>
        <end position="461"/>
    </location>
</feature>
<dbReference type="PROSITE" id="PS51125">
    <property type="entry name" value="NHL"/>
    <property type="match status" value="2"/>
</dbReference>
<feature type="domain" description="IPT/TIG" evidence="3">
    <location>
        <begin position="1299"/>
        <end position="1380"/>
    </location>
</feature>
<dbReference type="Gene3D" id="2.120.10.30">
    <property type="entry name" value="TolB, C-terminal domain"/>
    <property type="match status" value="3"/>
</dbReference>
<dbReference type="InterPro" id="IPR013783">
    <property type="entry name" value="Ig-like_fold"/>
</dbReference>
<dbReference type="PANTHER" id="PTHR24104:SF25">
    <property type="entry name" value="PROTEIN LIN-41"/>
    <property type="match status" value="1"/>
</dbReference>
<dbReference type="Gene3D" id="2.40.10.500">
    <property type="match status" value="1"/>
</dbReference>
<dbReference type="InterPro" id="IPR050952">
    <property type="entry name" value="TRIM-NHL_E3_ligases"/>
</dbReference>
<proteinExistence type="predicted"/>
<keyword evidence="1" id="KW-0677">Repeat</keyword>
<dbReference type="RefSeq" id="WP_169533215.1">
    <property type="nucleotide sequence ID" value="NZ_JABBGH010000003.1"/>
</dbReference>
<organism evidence="4 5">
    <name type="scientific">Hymenobacter polaris</name>
    <dbReference type="NCBI Taxonomy" id="2682546"/>
    <lineage>
        <taxon>Bacteria</taxon>
        <taxon>Pseudomonadati</taxon>
        <taxon>Bacteroidota</taxon>
        <taxon>Cytophagia</taxon>
        <taxon>Cytophagales</taxon>
        <taxon>Hymenobacteraceae</taxon>
        <taxon>Hymenobacter</taxon>
    </lineage>
</organism>
<comment type="caution">
    <text evidence="4">The sequence shown here is derived from an EMBL/GenBank/DDBJ whole genome shotgun (WGS) entry which is preliminary data.</text>
</comment>
<feature type="domain" description="IPT/TIG" evidence="3">
    <location>
        <begin position="1051"/>
        <end position="1133"/>
    </location>
</feature>
<dbReference type="InterPro" id="IPR002909">
    <property type="entry name" value="IPT_dom"/>
</dbReference>
<feature type="repeat" description="NHL" evidence="2">
    <location>
        <begin position="107"/>
        <end position="150"/>
    </location>
</feature>
<dbReference type="InterPro" id="IPR001258">
    <property type="entry name" value="NHL_repeat"/>
</dbReference>
<dbReference type="SUPFAM" id="SSF63829">
    <property type="entry name" value="Calcium-dependent phosphotriesterase"/>
    <property type="match status" value="2"/>
</dbReference>
<gene>
    <name evidence="4" type="ORF">HHL22_20345</name>
</gene>
<evidence type="ECO:0000256" key="2">
    <source>
        <dbReference type="PROSITE-ProRule" id="PRU00504"/>
    </source>
</evidence>
<dbReference type="Proteomes" id="UP000559626">
    <property type="component" value="Unassembled WGS sequence"/>
</dbReference>
<name>A0A7Y0FP24_9BACT</name>
<dbReference type="CDD" id="cd00603">
    <property type="entry name" value="IPT_PCSR"/>
    <property type="match status" value="1"/>
</dbReference>
<sequence>MRKYLLVLVLGVMALTSWGQVPDFKLTKTIGTPVFDPMDVTVDKAGNIYLLDGPGITKLAPSGELLQSIVLSRTSFNGAALDVDDAGNLYVGIWNFVRKYSPAGQLLLEFGTLGSGPGQLRDVGGLAVDGAGNIYVADTGNNRLQKFDTNGKFLFDYQGAGPNQLDNPKGVTLAPNGDIYLFDRNLLVTQLSAAGALRRTIALGPVSTDEGTSIAVDAAGSIYLSTFRGGGVTKYDASGKNLKALESGYDWSESTHTAIALDAAGNVYATTFGHHGDSRLLKFDASGKRVERWGNLTSFVPAAMDAAGNYYYVDQRDWMVSKFSPTYQLLAKFAGVFDATAMAIDVAGNIYLASWGSPFSVTKLGPDGRVLATYTKWGTNLGYNSSGIGLAVDAQGTMYVPDFYGSTVLRMNAQGTLLPSLGSRGTGAGQLLNPVNVAVDAHGFVYVADNVGQRVQRFAPGGQFLRAFGPGDNGRLTWVGGASLAVDGSGTVYLNCSLEPGIQIFNGITGDRTALPNFPKGALAVDRQATRLLSVTGDVLHFYSGNTARPHNLITGNVYEERDGNCRRDATDPAMPGMVVAAQPGDYYGLTDASGNYAIEVDTGAYQVGQLLPSHEPGRAISEQCATSPILTFHTYGNTALGPDFGNQVSRAPYLTVSVAVGRRRRCARSTTSVAYANKGFATAPQAQAVVALPPYVVLVKASAPYTRDAHGNYVFALGDLAAGQYGSIVLQDSVVCGDTSIRGLTLCTKAWLTPPNTYPEPAAWNKASMAISSTVEPGNQVRFVVRNQGRGATTDSLGLRLYQDAQLALTHRYALGAGDSLVLRVPATRAAVRLEADQPAGHPLQAQTSATVEVAALRTSSAPTAALAAMPPPTGDPEVAQDCQPVVDSFDPNDKQVLPAGVTAQHYTPTQAPLSYQLRFQNTGTAPAYYVSLVDTLSADLDLRTLRLGASSHPYQLTVTGQHRPVLTFTFSNLELPARAADEAGSQGFVQFTIQPKAGLAPKTLVANYADIFFDYNPPVRTNTTLNRLYDLPAQVVEAVRLPYAAVVASPALRGFAPAQGRAGTRVVLSGERFAPDPASNRVYFNSVAAPVLAATATTLTVRVPAGATPGQVQVVTPNGSVRSAADFLAFVPPTLAALTPAEGVPGAVVTLAGTGFSAVAAQDSVAFGGVAAVVRQATPTALTVEVPATASTGLVTLRTLGGQATSGQVFRVWYPPTVSALLPAKARAGKVLTLSGTNFAEVAARNEVSLGGAAAPVLAATSTQLQLQVPASAASGALVLRTPGGTATVPGFVFVPAPVITDFAPRTGSIGTQVTVTGQHFGADAQADTIYVGGVAARVLRSTATEALVVVPKGARTGPLAVAGAGGRGQSSQEFALLALPPAEAVAVYPNPTHGPLLLDWQRAGFAVQEVCVYNTLGALLLRQDLRSLAADTLALPTLLPGLYLVVVQTALGPVTKHVSVY</sequence>
<dbReference type="SMART" id="SM00429">
    <property type="entry name" value="IPT"/>
    <property type="match status" value="3"/>
</dbReference>
<dbReference type="Pfam" id="PF24595">
    <property type="entry name" value="DUF7619"/>
    <property type="match status" value="1"/>
</dbReference>
<dbReference type="GO" id="GO:0008270">
    <property type="term" value="F:zinc ion binding"/>
    <property type="evidence" value="ECO:0007669"/>
    <property type="project" value="UniProtKB-KW"/>
</dbReference>
<dbReference type="PANTHER" id="PTHR24104">
    <property type="entry name" value="E3 UBIQUITIN-PROTEIN LIGASE NHLRC1-RELATED"/>
    <property type="match status" value="1"/>
</dbReference>
<dbReference type="InterPro" id="IPR011042">
    <property type="entry name" value="6-blade_b-propeller_TolB-like"/>
</dbReference>
<evidence type="ECO:0000259" key="3">
    <source>
        <dbReference type="SMART" id="SM00429"/>
    </source>
</evidence>
<dbReference type="InterPro" id="IPR014756">
    <property type="entry name" value="Ig_E-set"/>
</dbReference>
<evidence type="ECO:0000313" key="4">
    <source>
        <dbReference type="EMBL" id="NML67558.1"/>
    </source>
</evidence>
<feature type="domain" description="IPT/TIG" evidence="3">
    <location>
        <begin position="1217"/>
        <end position="1297"/>
    </location>
</feature>
<accession>A0A7Y0FP24</accession>
<reference evidence="4 5" key="1">
    <citation type="submission" date="2020-04" db="EMBL/GenBank/DDBJ databases">
        <title>Hymenobacter polaris sp. nov., isolated from Arctic soil.</title>
        <authorList>
            <person name="Dahal R.H."/>
        </authorList>
    </citation>
    <scope>NUCLEOTIDE SEQUENCE [LARGE SCALE GENOMIC DNA]</scope>
    <source>
        <strain evidence="4 5">RP-2-7</strain>
    </source>
</reference>
<protein>
    <recommendedName>
        <fullName evidence="3">IPT/TIG domain-containing protein</fullName>
    </recommendedName>
</protein>
<dbReference type="SUPFAM" id="SSF81296">
    <property type="entry name" value="E set domains"/>
    <property type="match status" value="4"/>
</dbReference>
<evidence type="ECO:0000313" key="5">
    <source>
        <dbReference type="Proteomes" id="UP000559626"/>
    </source>
</evidence>
<evidence type="ECO:0000256" key="1">
    <source>
        <dbReference type="ARBA" id="ARBA00022737"/>
    </source>
</evidence>
<dbReference type="InterPro" id="IPR055353">
    <property type="entry name" value="DUF7619"/>
</dbReference>
<keyword evidence="5" id="KW-1185">Reference proteome</keyword>
<dbReference type="CDD" id="cd05819">
    <property type="entry name" value="NHL"/>
    <property type="match status" value="1"/>
</dbReference>
<dbReference type="EMBL" id="JABBGH010000003">
    <property type="protein sequence ID" value="NML67558.1"/>
    <property type="molecule type" value="Genomic_DNA"/>
</dbReference>
<dbReference type="Pfam" id="PF01833">
    <property type="entry name" value="TIG"/>
    <property type="match status" value="4"/>
</dbReference>
<dbReference type="Pfam" id="PF01436">
    <property type="entry name" value="NHL"/>
    <property type="match status" value="1"/>
</dbReference>